<keyword evidence="2" id="KW-0472">Membrane</keyword>
<organism evidence="3">
    <name type="scientific">marine sediment metagenome</name>
    <dbReference type="NCBI Taxonomy" id="412755"/>
    <lineage>
        <taxon>unclassified sequences</taxon>
        <taxon>metagenomes</taxon>
        <taxon>ecological metagenomes</taxon>
    </lineage>
</organism>
<reference evidence="3" key="1">
    <citation type="journal article" date="2014" name="Front. Microbiol.">
        <title>High frequency of phylogenetically diverse reductive dehalogenase-homologous genes in deep subseafloor sedimentary metagenomes.</title>
        <authorList>
            <person name="Kawai M."/>
            <person name="Futagami T."/>
            <person name="Toyoda A."/>
            <person name="Takaki Y."/>
            <person name="Nishi S."/>
            <person name="Hori S."/>
            <person name="Arai W."/>
            <person name="Tsubouchi T."/>
            <person name="Morono Y."/>
            <person name="Uchiyama I."/>
            <person name="Ito T."/>
            <person name="Fujiyama A."/>
            <person name="Inagaki F."/>
            <person name="Takami H."/>
        </authorList>
    </citation>
    <scope>NUCLEOTIDE SEQUENCE</scope>
    <source>
        <strain evidence="3">Expedition CK06-06</strain>
    </source>
</reference>
<feature type="region of interest" description="Disordered" evidence="1">
    <location>
        <begin position="1"/>
        <end position="40"/>
    </location>
</feature>
<feature type="transmembrane region" description="Helical" evidence="2">
    <location>
        <begin position="56"/>
        <end position="74"/>
    </location>
</feature>
<keyword evidence="2" id="KW-0812">Transmembrane</keyword>
<dbReference type="AlphaFoldDB" id="X0UFQ5"/>
<feature type="non-terminal residue" evidence="3">
    <location>
        <position position="1"/>
    </location>
</feature>
<keyword evidence="2" id="KW-1133">Transmembrane helix</keyword>
<evidence type="ECO:0000256" key="2">
    <source>
        <dbReference type="SAM" id="Phobius"/>
    </source>
</evidence>
<proteinExistence type="predicted"/>
<gene>
    <name evidence="3" type="ORF">S01H1_24787</name>
</gene>
<comment type="caution">
    <text evidence="3">The sequence shown here is derived from an EMBL/GenBank/DDBJ whole genome shotgun (WGS) entry which is preliminary data.</text>
</comment>
<evidence type="ECO:0000256" key="1">
    <source>
        <dbReference type="SAM" id="MobiDB-lite"/>
    </source>
</evidence>
<protein>
    <submittedName>
        <fullName evidence="3">Uncharacterized protein</fullName>
    </submittedName>
</protein>
<dbReference type="EMBL" id="BARS01014924">
    <property type="protein sequence ID" value="GAF98136.1"/>
    <property type="molecule type" value="Genomic_DNA"/>
</dbReference>
<evidence type="ECO:0000313" key="3">
    <source>
        <dbReference type="EMBL" id="GAF98136.1"/>
    </source>
</evidence>
<name>X0UFQ5_9ZZZZ</name>
<accession>X0UFQ5</accession>
<sequence>SDAGAGKAKKPEEAPQMSQSSDVPEMEQPAAEGETPLQPFTAIHYVPPPPKSMRKLLIPVGIAVVVIAGGLIFCRGKPEEAEAENPKLNYAAMAADDLAKNASVPAARELTRRMTTGTAAERTAASTAIDRWRTGRLTRNMAMAMALAAQKRALDSNVRMGRDRRMARRGY</sequence>